<dbReference type="EMBL" id="CM056742">
    <property type="protein sequence ID" value="KAJ8676782.1"/>
    <property type="molecule type" value="Genomic_DNA"/>
</dbReference>
<protein>
    <submittedName>
        <fullName evidence="1">Uncharacterized protein</fullName>
    </submittedName>
</protein>
<comment type="caution">
    <text evidence="1">The sequence shown here is derived from an EMBL/GenBank/DDBJ whole genome shotgun (WGS) entry which is preliminary data.</text>
</comment>
<gene>
    <name evidence="1" type="ORF">QAD02_012569</name>
</gene>
<accession>A0ACC2P2W0</accession>
<proteinExistence type="predicted"/>
<organism evidence="1 2">
    <name type="scientific">Eretmocerus hayati</name>
    <dbReference type="NCBI Taxonomy" id="131215"/>
    <lineage>
        <taxon>Eukaryota</taxon>
        <taxon>Metazoa</taxon>
        <taxon>Ecdysozoa</taxon>
        <taxon>Arthropoda</taxon>
        <taxon>Hexapoda</taxon>
        <taxon>Insecta</taxon>
        <taxon>Pterygota</taxon>
        <taxon>Neoptera</taxon>
        <taxon>Endopterygota</taxon>
        <taxon>Hymenoptera</taxon>
        <taxon>Apocrita</taxon>
        <taxon>Proctotrupomorpha</taxon>
        <taxon>Chalcidoidea</taxon>
        <taxon>Aphelinidae</taxon>
        <taxon>Aphelininae</taxon>
        <taxon>Eretmocerus</taxon>
    </lineage>
</organism>
<keyword evidence="2" id="KW-1185">Reference proteome</keyword>
<name>A0ACC2P2W0_9HYME</name>
<evidence type="ECO:0000313" key="2">
    <source>
        <dbReference type="Proteomes" id="UP001239111"/>
    </source>
</evidence>
<evidence type="ECO:0000313" key="1">
    <source>
        <dbReference type="EMBL" id="KAJ8676782.1"/>
    </source>
</evidence>
<sequence length="258" mass="29120">MGKLHYYCKFSGCPIGYYSKIRDPTYRNKRYHKFPKPPVRFDDPHPDMNKIWRHACGVQPKDSTKYSSVCDDRFGDSDYTSSRDSFLKESAVPKNLFNVNLSNAVTHNARIDDIDTSIHNSVESIVESQVIASTSSLNDQKKQDANNEMVESAIRHDDTELPTLESITNFGKNILDNSNIDSSIEGVAPLHNSQGNSLIDDELALNVMESPVRSTPKRRLQNCKSTSAKKATRRKGLKKFLSKYSATTLLLMLSLLRI</sequence>
<dbReference type="Proteomes" id="UP001239111">
    <property type="component" value="Chromosome 2"/>
</dbReference>
<reference evidence="1" key="1">
    <citation type="submission" date="2023-04" db="EMBL/GenBank/DDBJ databases">
        <title>A chromosome-level genome assembly of the parasitoid wasp Eretmocerus hayati.</title>
        <authorList>
            <person name="Zhong Y."/>
            <person name="Liu S."/>
            <person name="Liu Y."/>
        </authorList>
    </citation>
    <scope>NUCLEOTIDE SEQUENCE</scope>
    <source>
        <strain evidence="1">ZJU_SS_LIU_2023</strain>
    </source>
</reference>